<evidence type="ECO:0000256" key="1">
    <source>
        <dbReference type="ARBA" id="ARBA00022837"/>
    </source>
</evidence>
<accession>A0A6A0AHP7</accession>
<dbReference type="InterPro" id="IPR018247">
    <property type="entry name" value="EF_Hand_1_Ca_BS"/>
</dbReference>
<protein>
    <recommendedName>
        <fullName evidence="3">EF-hand domain-containing protein</fullName>
    </recommendedName>
</protein>
<name>A0A6A0AHP7_HAELA</name>
<dbReference type="GO" id="GO:0005509">
    <property type="term" value="F:calcium ion binding"/>
    <property type="evidence" value="ECO:0007669"/>
    <property type="project" value="InterPro"/>
</dbReference>
<dbReference type="PROSITE" id="PS50222">
    <property type="entry name" value="EF_HAND_2"/>
    <property type="match status" value="1"/>
</dbReference>
<feature type="compositionally biased region" description="Low complexity" evidence="2">
    <location>
        <begin position="159"/>
        <end position="172"/>
    </location>
</feature>
<feature type="non-terminal residue" evidence="4">
    <location>
        <position position="172"/>
    </location>
</feature>
<evidence type="ECO:0000259" key="3">
    <source>
        <dbReference type="PROSITE" id="PS50222"/>
    </source>
</evidence>
<proteinExistence type="predicted"/>
<feature type="non-terminal residue" evidence="4">
    <location>
        <position position="1"/>
    </location>
</feature>
<dbReference type="InterPro" id="IPR011992">
    <property type="entry name" value="EF-hand-dom_pair"/>
</dbReference>
<dbReference type="InterPro" id="IPR002048">
    <property type="entry name" value="EF_hand_dom"/>
</dbReference>
<dbReference type="Gene3D" id="1.10.238.10">
    <property type="entry name" value="EF-hand"/>
    <property type="match status" value="1"/>
</dbReference>
<reference evidence="4 5" key="1">
    <citation type="submission" date="2020-02" db="EMBL/GenBank/DDBJ databases">
        <title>Draft genome sequence of Haematococcus lacustris strain NIES-144.</title>
        <authorList>
            <person name="Morimoto D."/>
            <person name="Nakagawa S."/>
            <person name="Yoshida T."/>
            <person name="Sawayama S."/>
        </authorList>
    </citation>
    <scope>NUCLEOTIDE SEQUENCE [LARGE SCALE GENOMIC DNA]</scope>
    <source>
        <strain evidence="4 5">NIES-144</strain>
    </source>
</reference>
<evidence type="ECO:0000256" key="2">
    <source>
        <dbReference type="SAM" id="MobiDB-lite"/>
    </source>
</evidence>
<keyword evidence="5" id="KW-1185">Reference proteome</keyword>
<dbReference type="EMBL" id="BLLF01005976">
    <property type="protein sequence ID" value="GFH31821.1"/>
    <property type="molecule type" value="Genomic_DNA"/>
</dbReference>
<feature type="region of interest" description="Disordered" evidence="2">
    <location>
        <begin position="1"/>
        <end position="38"/>
    </location>
</feature>
<gene>
    <name evidence="4" type="ORF">HaLaN_30938</name>
</gene>
<comment type="caution">
    <text evidence="4">The sequence shown here is derived from an EMBL/GenBank/DDBJ whole genome shotgun (WGS) entry which is preliminary data.</text>
</comment>
<organism evidence="4 5">
    <name type="scientific">Haematococcus lacustris</name>
    <name type="common">Green alga</name>
    <name type="synonym">Haematococcus pluvialis</name>
    <dbReference type="NCBI Taxonomy" id="44745"/>
    <lineage>
        <taxon>Eukaryota</taxon>
        <taxon>Viridiplantae</taxon>
        <taxon>Chlorophyta</taxon>
        <taxon>core chlorophytes</taxon>
        <taxon>Chlorophyceae</taxon>
        <taxon>CS clade</taxon>
        <taxon>Chlamydomonadales</taxon>
        <taxon>Haematococcaceae</taxon>
        <taxon>Haematococcus</taxon>
    </lineage>
</organism>
<evidence type="ECO:0000313" key="4">
    <source>
        <dbReference type="EMBL" id="GFH31821.1"/>
    </source>
</evidence>
<dbReference type="AlphaFoldDB" id="A0A6A0AHP7"/>
<dbReference type="Proteomes" id="UP000485058">
    <property type="component" value="Unassembled WGS sequence"/>
</dbReference>
<dbReference type="PROSITE" id="PS00018">
    <property type="entry name" value="EF_HAND_1"/>
    <property type="match status" value="1"/>
</dbReference>
<dbReference type="SUPFAM" id="SSF47473">
    <property type="entry name" value="EF-hand"/>
    <property type="match status" value="1"/>
</dbReference>
<keyword evidence="1" id="KW-0106">Calcium</keyword>
<feature type="region of interest" description="Disordered" evidence="2">
    <location>
        <begin position="150"/>
        <end position="172"/>
    </location>
</feature>
<feature type="domain" description="EF-hand" evidence="3">
    <location>
        <begin position="74"/>
        <end position="109"/>
    </location>
</feature>
<feature type="compositionally biased region" description="Low complexity" evidence="2">
    <location>
        <begin position="26"/>
        <end position="35"/>
    </location>
</feature>
<evidence type="ECO:0000313" key="5">
    <source>
        <dbReference type="Proteomes" id="UP000485058"/>
    </source>
</evidence>
<sequence length="172" mass="17734">MPGGGLMDQVKGLLSGVGAPGGPGGPQAKAAEPPGNKGKKLSAYQIYALYADEAGEGLDYASFCALLDHLEIQLVGDQRRELFTKFDTSGDRKIGFKEFEACYSQIQDMVVKQSLKGAGMTRAAGSGLAMNLKKSDEASGKTVTVKVGDKTYSDKGADEAPAATPGAAADAP</sequence>